<protein>
    <submittedName>
        <fullName evidence="10">Ankyrin repeat, PH and SEC7 domain containing protein secG</fullName>
    </submittedName>
</protein>
<evidence type="ECO:0000256" key="1">
    <source>
        <dbReference type="ARBA" id="ARBA00004175"/>
    </source>
</evidence>
<dbReference type="InterPro" id="IPR036770">
    <property type="entry name" value="Ankyrin_rpt-contain_sf"/>
</dbReference>
<evidence type="ECO:0000256" key="2">
    <source>
        <dbReference type="ARBA" id="ARBA00022483"/>
    </source>
</evidence>
<evidence type="ECO:0000256" key="7">
    <source>
        <dbReference type="ARBA" id="ARBA00023043"/>
    </source>
</evidence>
<feature type="repeat" description="ANK" evidence="9">
    <location>
        <begin position="88"/>
        <end position="120"/>
    </location>
</feature>
<dbReference type="InterPro" id="IPR002110">
    <property type="entry name" value="Ankyrin_rpt"/>
</dbReference>
<evidence type="ECO:0000256" key="8">
    <source>
        <dbReference type="ARBA" id="ARBA00023298"/>
    </source>
</evidence>
<dbReference type="Pfam" id="PF12796">
    <property type="entry name" value="Ank_2"/>
    <property type="match status" value="1"/>
</dbReference>
<dbReference type="GO" id="GO:0006887">
    <property type="term" value="P:exocytosis"/>
    <property type="evidence" value="ECO:0007669"/>
    <property type="project" value="UniProtKB-KW"/>
</dbReference>
<dbReference type="AlphaFoldDB" id="A0A087TCL2"/>
<evidence type="ECO:0000313" key="10">
    <source>
        <dbReference type="EMBL" id="KFM62851.1"/>
    </source>
</evidence>
<dbReference type="SUPFAM" id="SSF48403">
    <property type="entry name" value="Ankyrin repeat"/>
    <property type="match status" value="1"/>
</dbReference>
<gene>
    <name evidence="10" type="ORF">X975_26601</name>
</gene>
<evidence type="ECO:0000256" key="4">
    <source>
        <dbReference type="ARBA" id="ARBA00022699"/>
    </source>
</evidence>
<keyword evidence="2" id="KW-0268">Exocytosis</keyword>
<keyword evidence="4" id="KW-0528">Neurotoxin</keyword>
<keyword evidence="6" id="KW-0638">Presynaptic neurotoxin</keyword>
<feature type="repeat" description="ANK" evidence="9">
    <location>
        <begin position="121"/>
        <end position="153"/>
    </location>
</feature>
<dbReference type="PROSITE" id="PS50297">
    <property type="entry name" value="ANK_REP_REGION"/>
    <property type="match status" value="2"/>
</dbReference>
<dbReference type="GO" id="GO:0044218">
    <property type="term" value="C:other organism cell membrane"/>
    <property type="evidence" value="ECO:0007669"/>
    <property type="project" value="UniProtKB-KW"/>
</dbReference>
<dbReference type="EMBL" id="KK114603">
    <property type="protein sequence ID" value="KFM62851.1"/>
    <property type="molecule type" value="Genomic_DNA"/>
</dbReference>
<keyword evidence="3" id="KW-1052">Target cell membrane</keyword>
<evidence type="ECO:0000256" key="5">
    <source>
        <dbReference type="ARBA" id="ARBA00022737"/>
    </source>
</evidence>
<dbReference type="Gene3D" id="1.25.40.20">
    <property type="entry name" value="Ankyrin repeat-containing domain"/>
    <property type="match status" value="2"/>
</dbReference>
<evidence type="ECO:0000256" key="3">
    <source>
        <dbReference type="ARBA" id="ARBA00022537"/>
    </source>
</evidence>
<evidence type="ECO:0000256" key="9">
    <source>
        <dbReference type="PROSITE-ProRule" id="PRU00023"/>
    </source>
</evidence>
<sequence length="213" mass="23321">MVTDIYMKSKKDKGHLYLKGKVALLFKKLSSLKSVLGIGRSTLTMPEEVREFHIAVMRNDILKVQELVDAGIDVNYPWINAESPSIKDGSTPLCEAVSLNHHSIVQELINSGAIVNKPDHFGCTPLHKSSYHGRATLTAVLINAGAEVQLYDHNLNTPLQVCTQSSVVHNNVDTARVLIEAGADVNAPNRFGKIALHYAAIWGLGEMTDVLIK</sequence>
<keyword evidence="5" id="KW-0677">Repeat</keyword>
<accession>A0A087TCL2</accession>
<dbReference type="PANTHER" id="PTHR24171">
    <property type="entry name" value="ANKYRIN REPEAT DOMAIN-CONTAINING PROTEIN 39-RELATED"/>
    <property type="match status" value="1"/>
</dbReference>
<feature type="repeat" description="ANK" evidence="9">
    <location>
        <begin position="154"/>
        <end position="190"/>
    </location>
</feature>
<keyword evidence="8" id="KW-0472">Membrane</keyword>
<dbReference type="GO" id="GO:0044231">
    <property type="term" value="C:host cell presynaptic membrane"/>
    <property type="evidence" value="ECO:0007669"/>
    <property type="project" value="UniProtKB-KW"/>
</dbReference>
<reference evidence="10 11" key="1">
    <citation type="submission" date="2013-11" db="EMBL/GenBank/DDBJ databases">
        <title>Genome sequencing of Stegodyphus mimosarum.</title>
        <authorList>
            <person name="Bechsgaard J."/>
        </authorList>
    </citation>
    <scope>NUCLEOTIDE SEQUENCE [LARGE SCALE GENOMIC DNA]</scope>
</reference>
<dbReference type="STRING" id="407821.A0A087TCL2"/>
<comment type="subcellular location">
    <subcellularLocation>
        <location evidence="1">Target cell membrane</location>
    </subcellularLocation>
</comment>
<feature type="non-terminal residue" evidence="10">
    <location>
        <position position="213"/>
    </location>
</feature>
<dbReference type="SMART" id="SM00248">
    <property type="entry name" value="ANK"/>
    <property type="match status" value="4"/>
</dbReference>
<dbReference type="PRINTS" id="PR01415">
    <property type="entry name" value="ANKYRIN"/>
</dbReference>
<proteinExistence type="predicted"/>
<keyword evidence="6" id="KW-0800">Toxin</keyword>
<dbReference type="OrthoDB" id="194358at2759"/>
<keyword evidence="11" id="KW-1185">Reference proteome</keyword>
<keyword evidence="7 9" id="KW-0040">ANK repeat</keyword>
<dbReference type="OMA" id="HWKIREM"/>
<keyword evidence="8" id="KW-1053">Target membrane</keyword>
<dbReference type="Pfam" id="PF13637">
    <property type="entry name" value="Ank_4"/>
    <property type="match status" value="1"/>
</dbReference>
<evidence type="ECO:0000313" key="11">
    <source>
        <dbReference type="Proteomes" id="UP000054359"/>
    </source>
</evidence>
<name>A0A087TCL2_STEMI</name>
<dbReference type="PROSITE" id="PS50088">
    <property type="entry name" value="ANK_REPEAT"/>
    <property type="match status" value="3"/>
</dbReference>
<organism evidence="10 11">
    <name type="scientific">Stegodyphus mimosarum</name>
    <name type="common">African social velvet spider</name>
    <dbReference type="NCBI Taxonomy" id="407821"/>
    <lineage>
        <taxon>Eukaryota</taxon>
        <taxon>Metazoa</taxon>
        <taxon>Ecdysozoa</taxon>
        <taxon>Arthropoda</taxon>
        <taxon>Chelicerata</taxon>
        <taxon>Arachnida</taxon>
        <taxon>Araneae</taxon>
        <taxon>Araneomorphae</taxon>
        <taxon>Entelegynae</taxon>
        <taxon>Eresoidea</taxon>
        <taxon>Eresidae</taxon>
        <taxon>Stegodyphus</taxon>
    </lineage>
</organism>
<evidence type="ECO:0000256" key="6">
    <source>
        <dbReference type="ARBA" id="ARBA00023028"/>
    </source>
</evidence>
<dbReference type="Proteomes" id="UP000054359">
    <property type="component" value="Unassembled WGS sequence"/>
</dbReference>